<dbReference type="SUPFAM" id="SSF52728">
    <property type="entry name" value="PTS IIb component"/>
    <property type="match status" value="1"/>
</dbReference>
<keyword evidence="10" id="KW-1185">Reference proteome</keyword>
<sequence>MFWVRIDNRLVHGQVIESWLPFTDARYMVVANDELAQDELRQQIMSIAIPLGIDFSFVKVAEVQTYLDSRRLMERDVLVLFASCPDARRAFEAGLDFRKLNLGNLHYGPGKRQVCQHIALSKEDETCLDFLRGKGVNLDYRCIPSDPVDLPG</sequence>
<name>A0A6V8LRP0_9BACT</name>
<protein>
    <submittedName>
        <fullName evidence="9">PTS system mannose-specific EIIAB component</fullName>
        <ecNumber evidence="9">2.7.1.191</ecNumber>
    </submittedName>
</protein>
<dbReference type="InterPro" id="IPR004720">
    <property type="entry name" value="PTS_IIB_sorbose-sp"/>
</dbReference>
<organism evidence="9 10">
    <name type="scientific">Fundidesulfovibrio magnetotacticus</name>
    <dbReference type="NCBI Taxonomy" id="2730080"/>
    <lineage>
        <taxon>Bacteria</taxon>
        <taxon>Pseudomonadati</taxon>
        <taxon>Thermodesulfobacteriota</taxon>
        <taxon>Desulfovibrionia</taxon>
        <taxon>Desulfovibrionales</taxon>
        <taxon>Desulfovibrionaceae</taxon>
        <taxon>Fundidesulfovibrio</taxon>
    </lineage>
</organism>
<evidence type="ECO:0000256" key="2">
    <source>
        <dbReference type="ARBA" id="ARBA00022448"/>
    </source>
</evidence>
<reference evidence="9 10" key="1">
    <citation type="submission" date="2020-04" db="EMBL/GenBank/DDBJ databases">
        <authorList>
            <consortium name="Desulfovibrio sp. FSS-1 genome sequencing consortium"/>
            <person name="Shimoshige H."/>
            <person name="Kobayashi H."/>
            <person name="Maekawa T."/>
        </authorList>
    </citation>
    <scope>NUCLEOTIDE SEQUENCE [LARGE SCALE GENOMIC DNA]</scope>
    <source>
        <strain evidence="9 10">SIID29052-01</strain>
    </source>
</reference>
<dbReference type="Pfam" id="PF03830">
    <property type="entry name" value="PTSIIB_sorb"/>
    <property type="match status" value="1"/>
</dbReference>
<evidence type="ECO:0000256" key="4">
    <source>
        <dbReference type="ARBA" id="ARBA00022597"/>
    </source>
</evidence>
<comment type="subcellular location">
    <subcellularLocation>
        <location evidence="1">Cytoplasm</location>
    </subcellularLocation>
</comment>
<evidence type="ECO:0000313" key="9">
    <source>
        <dbReference type="EMBL" id="GFK95143.1"/>
    </source>
</evidence>
<evidence type="ECO:0000259" key="8">
    <source>
        <dbReference type="PROSITE" id="PS51101"/>
    </source>
</evidence>
<dbReference type="Proteomes" id="UP000494245">
    <property type="component" value="Unassembled WGS sequence"/>
</dbReference>
<dbReference type="GO" id="GO:0016301">
    <property type="term" value="F:kinase activity"/>
    <property type="evidence" value="ECO:0007669"/>
    <property type="project" value="UniProtKB-KW"/>
</dbReference>
<keyword evidence="5 9" id="KW-0808">Transferase</keyword>
<dbReference type="InterPro" id="IPR036667">
    <property type="entry name" value="PTS_IIB_sorbose-sp_sf"/>
</dbReference>
<dbReference type="AlphaFoldDB" id="A0A6V8LRP0"/>
<keyword evidence="7" id="KW-0418">Kinase</keyword>
<evidence type="ECO:0000313" key="10">
    <source>
        <dbReference type="Proteomes" id="UP000494245"/>
    </source>
</evidence>
<comment type="caution">
    <text evidence="9">The sequence shown here is derived from an EMBL/GenBank/DDBJ whole genome shotgun (WGS) entry which is preliminary data.</text>
</comment>
<dbReference type="GO" id="GO:0008982">
    <property type="term" value="F:protein-N(PI)-phosphohistidine-sugar phosphotransferase activity"/>
    <property type="evidence" value="ECO:0007669"/>
    <property type="project" value="InterPro"/>
</dbReference>
<dbReference type="EC" id="2.7.1.191" evidence="9"/>
<proteinExistence type="predicted"/>
<dbReference type="GO" id="GO:0005737">
    <property type="term" value="C:cytoplasm"/>
    <property type="evidence" value="ECO:0007669"/>
    <property type="project" value="UniProtKB-SubCell"/>
</dbReference>
<evidence type="ECO:0000256" key="1">
    <source>
        <dbReference type="ARBA" id="ARBA00004496"/>
    </source>
</evidence>
<evidence type="ECO:0000256" key="7">
    <source>
        <dbReference type="ARBA" id="ARBA00022777"/>
    </source>
</evidence>
<evidence type="ECO:0000256" key="5">
    <source>
        <dbReference type="ARBA" id="ARBA00022679"/>
    </source>
</evidence>
<gene>
    <name evidence="9" type="primary">manX_2</name>
    <name evidence="9" type="ORF">NNJEOMEG_03001</name>
</gene>
<dbReference type="EMBL" id="BLTE01000014">
    <property type="protein sequence ID" value="GFK95143.1"/>
    <property type="molecule type" value="Genomic_DNA"/>
</dbReference>
<dbReference type="GO" id="GO:0009401">
    <property type="term" value="P:phosphoenolpyruvate-dependent sugar phosphotransferase system"/>
    <property type="evidence" value="ECO:0007669"/>
    <property type="project" value="UniProtKB-KW"/>
</dbReference>
<keyword evidence="3" id="KW-0963">Cytoplasm</keyword>
<dbReference type="PROSITE" id="PS51101">
    <property type="entry name" value="PTS_EIIB_TYPE_4"/>
    <property type="match status" value="1"/>
</dbReference>
<reference evidence="9 10" key="2">
    <citation type="submission" date="2020-05" db="EMBL/GenBank/DDBJ databases">
        <title>Draft genome sequence of Desulfovibrio sp. strainFSS-1.</title>
        <authorList>
            <person name="Shimoshige H."/>
            <person name="Kobayashi H."/>
            <person name="Maekawa T."/>
        </authorList>
    </citation>
    <scope>NUCLEOTIDE SEQUENCE [LARGE SCALE GENOMIC DNA]</scope>
    <source>
        <strain evidence="9 10">SIID29052-01</strain>
    </source>
</reference>
<keyword evidence="2" id="KW-0813">Transport</keyword>
<keyword evidence="4" id="KW-0762">Sugar transport</keyword>
<dbReference type="RefSeq" id="WP_173085892.1">
    <property type="nucleotide sequence ID" value="NZ_BLTE01000014.1"/>
</dbReference>
<feature type="domain" description="PTS EIIB type-4" evidence="8">
    <location>
        <begin position="1"/>
        <end position="152"/>
    </location>
</feature>
<evidence type="ECO:0000256" key="3">
    <source>
        <dbReference type="ARBA" id="ARBA00022490"/>
    </source>
</evidence>
<dbReference type="Gene3D" id="3.40.35.10">
    <property type="entry name" value="Phosphotransferase system, sorbose subfamily IIB component"/>
    <property type="match status" value="1"/>
</dbReference>
<accession>A0A6V8LRP0</accession>
<keyword evidence="6" id="KW-0598">Phosphotransferase system</keyword>
<evidence type="ECO:0000256" key="6">
    <source>
        <dbReference type="ARBA" id="ARBA00022683"/>
    </source>
</evidence>